<keyword evidence="1" id="KW-0805">Transcription regulation</keyword>
<gene>
    <name evidence="5" type="ORF">AWB83_02524</name>
</gene>
<dbReference type="PROSITE" id="PS50949">
    <property type="entry name" value="HTH_GNTR"/>
    <property type="match status" value="1"/>
</dbReference>
<dbReference type="RefSeq" id="WP_087045766.1">
    <property type="nucleotide sequence ID" value="NZ_FCOB02000010.1"/>
</dbReference>
<dbReference type="PANTHER" id="PTHR44846">
    <property type="entry name" value="MANNOSYL-D-GLYCERATE TRANSPORT/METABOLISM SYSTEM REPRESSOR MNGR-RELATED"/>
    <property type="match status" value="1"/>
</dbReference>
<keyword evidence="6" id="KW-1185">Reference proteome</keyword>
<organism evidence="5 6">
    <name type="scientific">Caballeronia ptereochthonis</name>
    <dbReference type="NCBI Taxonomy" id="1777144"/>
    <lineage>
        <taxon>Bacteria</taxon>
        <taxon>Pseudomonadati</taxon>
        <taxon>Pseudomonadota</taxon>
        <taxon>Betaproteobacteria</taxon>
        <taxon>Burkholderiales</taxon>
        <taxon>Burkholderiaceae</taxon>
        <taxon>Caballeronia</taxon>
    </lineage>
</organism>
<dbReference type="EMBL" id="FCOB02000010">
    <property type="protein sequence ID" value="SAK62636.1"/>
    <property type="molecule type" value="Genomic_DNA"/>
</dbReference>
<dbReference type="InterPro" id="IPR000524">
    <property type="entry name" value="Tscrpt_reg_HTH_GntR"/>
</dbReference>
<protein>
    <submittedName>
        <fullName evidence="5">GntR family transcriptional regulator</fullName>
    </submittedName>
</protein>
<dbReference type="SMART" id="SM00345">
    <property type="entry name" value="HTH_GNTR"/>
    <property type="match status" value="1"/>
</dbReference>
<dbReference type="STRING" id="1777144.AWB83_02524"/>
<dbReference type="GO" id="GO:0003700">
    <property type="term" value="F:DNA-binding transcription factor activity"/>
    <property type="evidence" value="ECO:0007669"/>
    <property type="project" value="InterPro"/>
</dbReference>
<keyword evidence="3" id="KW-0804">Transcription</keyword>
<dbReference type="PANTHER" id="PTHR44846:SF1">
    <property type="entry name" value="MANNOSYL-D-GLYCERATE TRANSPORT_METABOLISM SYSTEM REPRESSOR MNGR-RELATED"/>
    <property type="match status" value="1"/>
</dbReference>
<evidence type="ECO:0000313" key="5">
    <source>
        <dbReference type="EMBL" id="SAK62636.1"/>
    </source>
</evidence>
<dbReference type="InterPro" id="IPR028978">
    <property type="entry name" value="Chorismate_lyase_/UTRA_dom_sf"/>
</dbReference>
<evidence type="ECO:0000259" key="4">
    <source>
        <dbReference type="PROSITE" id="PS50949"/>
    </source>
</evidence>
<evidence type="ECO:0000256" key="2">
    <source>
        <dbReference type="ARBA" id="ARBA00023125"/>
    </source>
</evidence>
<dbReference type="Gene3D" id="1.10.10.10">
    <property type="entry name" value="Winged helix-like DNA-binding domain superfamily/Winged helix DNA-binding domain"/>
    <property type="match status" value="1"/>
</dbReference>
<evidence type="ECO:0000313" key="6">
    <source>
        <dbReference type="Proteomes" id="UP000054978"/>
    </source>
</evidence>
<dbReference type="InterPro" id="IPR036390">
    <property type="entry name" value="WH_DNA-bd_sf"/>
</dbReference>
<feature type="domain" description="HTH gntR-type" evidence="4">
    <location>
        <begin position="22"/>
        <end position="90"/>
    </location>
</feature>
<dbReference type="Proteomes" id="UP000054978">
    <property type="component" value="Unassembled WGS sequence"/>
</dbReference>
<dbReference type="GO" id="GO:0003677">
    <property type="term" value="F:DNA binding"/>
    <property type="evidence" value="ECO:0007669"/>
    <property type="project" value="UniProtKB-KW"/>
</dbReference>
<dbReference type="Pfam" id="PF00392">
    <property type="entry name" value="GntR"/>
    <property type="match status" value="1"/>
</dbReference>
<dbReference type="SUPFAM" id="SSF64288">
    <property type="entry name" value="Chorismate lyase-like"/>
    <property type="match status" value="1"/>
</dbReference>
<dbReference type="SUPFAM" id="SSF46785">
    <property type="entry name" value="Winged helix' DNA-binding domain"/>
    <property type="match status" value="1"/>
</dbReference>
<keyword evidence="2" id="KW-0238">DNA-binding</keyword>
<comment type="caution">
    <text evidence="5">The sequence shown here is derived from an EMBL/GenBank/DDBJ whole genome shotgun (WGS) entry which is preliminary data.</text>
</comment>
<dbReference type="InterPro" id="IPR050679">
    <property type="entry name" value="Bact_HTH_transcr_reg"/>
</dbReference>
<dbReference type="OrthoDB" id="7173258at2"/>
<reference evidence="5" key="1">
    <citation type="submission" date="2016-01" db="EMBL/GenBank/DDBJ databases">
        <authorList>
            <person name="Peeters C."/>
        </authorList>
    </citation>
    <scope>NUCLEOTIDE SEQUENCE [LARGE SCALE GENOMIC DNA]</scope>
    <source>
        <strain evidence="5">LMG 29326</strain>
    </source>
</reference>
<dbReference type="InterPro" id="IPR036388">
    <property type="entry name" value="WH-like_DNA-bd_sf"/>
</dbReference>
<sequence>MQAAADNADIFSTLTRPDRSGAPKYMRLSTVLMQAITAGHWKAGDRLPTEEELAVMTPFSLGTVQRALRTLVDQGVVVRRHGLGSFVAENDLRMEDPWHCRFLDADGVSFLPVYSRVLSRERVKTRGAWTRYFPDAGGNLMLITRVINVNSEFDVLVRFYMDSRILPRLSKASLRSLDGLNFKTVIAGELSVPITRITHDMSIVKFDATTAEAIGARKNESGLFMQAAAMMGESACVYYQEFFIPATDRVLSIPDQLPKMAHQSR</sequence>
<dbReference type="Gene3D" id="3.40.1410.10">
    <property type="entry name" value="Chorismate lyase-like"/>
    <property type="match status" value="1"/>
</dbReference>
<evidence type="ECO:0000256" key="1">
    <source>
        <dbReference type="ARBA" id="ARBA00023015"/>
    </source>
</evidence>
<evidence type="ECO:0000256" key="3">
    <source>
        <dbReference type="ARBA" id="ARBA00023163"/>
    </source>
</evidence>
<dbReference type="AlphaFoldDB" id="A0A158AYV8"/>
<dbReference type="CDD" id="cd07377">
    <property type="entry name" value="WHTH_GntR"/>
    <property type="match status" value="1"/>
</dbReference>
<proteinExistence type="predicted"/>
<dbReference type="GO" id="GO:0045892">
    <property type="term" value="P:negative regulation of DNA-templated transcription"/>
    <property type="evidence" value="ECO:0007669"/>
    <property type="project" value="TreeGrafter"/>
</dbReference>
<name>A0A158AYV8_9BURK</name>
<accession>A0A158AYV8</accession>